<comment type="similarity">
    <text evidence="1">Belongs to the PPR family. P subfamily.</text>
</comment>
<evidence type="ECO:0000256" key="1">
    <source>
        <dbReference type="ARBA" id="ARBA00007626"/>
    </source>
</evidence>
<keyword evidence="6" id="KW-1185">Reference proteome</keyword>
<sequence length="293" mass="34095">MKGFHCFSSSSYTLLRRCIPLAIANGTHLHSQSLHSFRSPKWKPRMTKQHPRSKPNHKQDTTPDSPQTTYMREWISRIYQILKYSTWESAQDQLSSLPIKWDSYTVSHVLKAHPPMQKSWLFFNWVSQVKGFKHDHFTFTTMLDIFGEAGRISSMQHVFQLMMEKGVNVDSVTYTCLMQWVSKWEGVEGAVRIWEEMKDVGCHPTVVSYTAYLKILFDNRRAEEASAVYREMIESGYTPNCHTYTVLMEYLMDSGEATMWFFTVTVCPLCVRYNACEDCLTWMLPAAVESCIL</sequence>
<organism evidence="5 6">
    <name type="scientific">Trapa natans</name>
    <name type="common">Water chestnut</name>
    <dbReference type="NCBI Taxonomy" id="22666"/>
    <lineage>
        <taxon>Eukaryota</taxon>
        <taxon>Viridiplantae</taxon>
        <taxon>Streptophyta</taxon>
        <taxon>Embryophyta</taxon>
        <taxon>Tracheophyta</taxon>
        <taxon>Spermatophyta</taxon>
        <taxon>Magnoliopsida</taxon>
        <taxon>eudicotyledons</taxon>
        <taxon>Gunneridae</taxon>
        <taxon>Pentapetalae</taxon>
        <taxon>rosids</taxon>
        <taxon>malvids</taxon>
        <taxon>Myrtales</taxon>
        <taxon>Lythraceae</taxon>
        <taxon>Trapa</taxon>
    </lineage>
</organism>
<reference evidence="5 6" key="1">
    <citation type="journal article" date="2023" name="Hortic Res">
        <title>Pangenome of water caltrop reveals structural variations and asymmetric subgenome divergence after allopolyploidization.</title>
        <authorList>
            <person name="Zhang X."/>
            <person name="Chen Y."/>
            <person name="Wang L."/>
            <person name="Yuan Y."/>
            <person name="Fang M."/>
            <person name="Shi L."/>
            <person name="Lu R."/>
            <person name="Comes H.P."/>
            <person name="Ma Y."/>
            <person name="Chen Y."/>
            <person name="Huang G."/>
            <person name="Zhou Y."/>
            <person name="Zheng Z."/>
            <person name="Qiu Y."/>
        </authorList>
    </citation>
    <scope>NUCLEOTIDE SEQUENCE [LARGE SCALE GENOMIC DNA]</scope>
    <source>
        <strain evidence="5">F231</strain>
    </source>
</reference>
<dbReference type="EMBL" id="JAXQNO010000014">
    <property type="protein sequence ID" value="KAK4784012.1"/>
    <property type="molecule type" value="Genomic_DNA"/>
</dbReference>
<feature type="repeat" description="PPR" evidence="3">
    <location>
        <begin position="205"/>
        <end position="239"/>
    </location>
</feature>
<dbReference type="Gene3D" id="1.25.40.10">
    <property type="entry name" value="Tetratricopeptide repeat domain"/>
    <property type="match status" value="1"/>
</dbReference>
<dbReference type="Pfam" id="PF13041">
    <property type="entry name" value="PPR_2"/>
    <property type="match status" value="2"/>
</dbReference>
<proteinExistence type="inferred from homology"/>
<dbReference type="PROSITE" id="PS51375">
    <property type="entry name" value="PPR"/>
    <property type="match status" value="3"/>
</dbReference>
<dbReference type="PANTHER" id="PTHR47447:SF27">
    <property type="entry name" value="PENTACOTRIPEPTIDE-REPEAT REGION OF PRORP DOMAIN-CONTAINING PROTEIN"/>
    <property type="match status" value="1"/>
</dbReference>
<gene>
    <name evidence="5" type="ORF">SAY86_018380</name>
</gene>
<comment type="caution">
    <text evidence="5">The sequence shown here is derived from an EMBL/GenBank/DDBJ whole genome shotgun (WGS) entry which is preliminary data.</text>
</comment>
<name>A0AAN7LQT6_TRANT</name>
<evidence type="ECO:0008006" key="7">
    <source>
        <dbReference type="Google" id="ProtNLM"/>
    </source>
</evidence>
<dbReference type="NCBIfam" id="TIGR00756">
    <property type="entry name" value="PPR"/>
    <property type="match status" value="3"/>
</dbReference>
<evidence type="ECO:0000256" key="4">
    <source>
        <dbReference type="SAM" id="MobiDB-lite"/>
    </source>
</evidence>
<feature type="repeat" description="PPR" evidence="3">
    <location>
        <begin position="170"/>
        <end position="204"/>
    </location>
</feature>
<protein>
    <recommendedName>
        <fullName evidence="7">Pentatricopeptide repeat-containing protein</fullName>
    </recommendedName>
</protein>
<feature type="compositionally biased region" description="Basic residues" evidence="4">
    <location>
        <begin position="38"/>
        <end position="56"/>
    </location>
</feature>
<dbReference type="InterPro" id="IPR002885">
    <property type="entry name" value="PPR_rpt"/>
</dbReference>
<keyword evidence="2" id="KW-0677">Repeat</keyword>
<evidence type="ECO:0000313" key="5">
    <source>
        <dbReference type="EMBL" id="KAK4784012.1"/>
    </source>
</evidence>
<evidence type="ECO:0000313" key="6">
    <source>
        <dbReference type="Proteomes" id="UP001346149"/>
    </source>
</evidence>
<dbReference type="PANTHER" id="PTHR47447">
    <property type="entry name" value="OS03G0856100 PROTEIN"/>
    <property type="match status" value="1"/>
</dbReference>
<evidence type="ECO:0000256" key="3">
    <source>
        <dbReference type="PROSITE-ProRule" id="PRU00708"/>
    </source>
</evidence>
<dbReference type="InterPro" id="IPR011990">
    <property type="entry name" value="TPR-like_helical_dom_sf"/>
</dbReference>
<evidence type="ECO:0000256" key="2">
    <source>
        <dbReference type="ARBA" id="ARBA00022737"/>
    </source>
</evidence>
<dbReference type="AlphaFoldDB" id="A0AAN7LQT6"/>
<dbReference type="Proteomes" id="UP001346149">
    <property type="component" value="Unassembled WGS sequence"/>
</dbReference>
<feature type="region of interest" description="Disordered" evidence="4">
    <location>
        <begin position="35"/>
        <end position="67"/>
    </location>
</feature>
<feature type="repeat" description="PPR" evidence="3">
    <location>
        <begin position="135"/>
        <end position="169"/>
    </location>
</feature>
<accession>A0AAN7LQT6</accession>